<organism evidence="1 2">
    <name type="scientific">Streptomyces tremellae</name>
    <dbReference type="NCBI Taxonomy" id="1124239"/>
    <lineage>
        <taxon>Bacteria</taxon>
        <taxon>Bacillati</taxon>
        <taxon>Actinomycetota</taxon>
        <taxon>Actinomycetes</taxon>
        <taxon>Kitasatosporales</taxon>
        <taxon>Streptomycetaceae</taxon>
        <taxon>Streptomyces</taxon>
    </lineage>
</organism>
<protein>
    <submittedName>
        <fullName evidence="1">Uncharacterized protein</fullName>
    </submittedName>
</protein>
<sequence length="80" mass="9380">MSLALIAVLALGYAVGRLRPWARFGLWVEDLTLPRNHRRWIASRWREWALFAALAVTRPAAAYEVWLGARAEKRTRRQRH</sequence>
<evidence type="ECO:0000313" key="1">
    <source>
        <dbReference type="EMBL" id="GAA3760590.1"/>
    </source>
</evidence>
<keyword evidence="2" id="KW-1185">Reference proteome</keyword>
<accession>A0ABP7GH86</accession>
<name>A0ABP7GH86_9ACTN</name>
<evidence type="ECO:0000313" key="2">
    <source>
        <dbReference type="Proteomes" id="UP001499884"/>
    </source>
</evidence>
<dbReference type="RefSeq" id="WP_060880794.1">
    <property type="nucleotide sequence ID" value="NZ_BAABEP010000088.1"/>
</dbReference>
<dbReference type="EMBL" id="BAABEP010000088">
    <property type="protein sequence ID" value="GAA3760590.1"/>
    <property type="molecule type" value="Genomic_DNA"/>
</dbReference>
<gene>
    <name evidence="1" type="ORF">GCM10023082_63530</name>
</gene>
<dbReference type="Proteomes" id="UP001499884">
    <property type="component" value="Unassembled WGS sequence"/>
</dbReference>
<comment type="caution">
    <text evidence="1">The sequence shown here is derived from an EMBL/GenBank/DDBJ whole genome shotgun (WGS) entry which is preliminary data.</text>
</comment>
<proteinExistence type="predicted"/>
<reference evidence="2" key="1">
    <citation type="journal article" date="2019" name="Int. J. Syst. Evol. Microbiol.">
        <title>The Global Catalogue of Microorganisms (GCM) 10K type strain sequencing project: providing services to taxonomists for standard genome sequencing and annotation.</title>
        <authorList>
            <consortium name="The Broad Institute Genomics Platform"/>
            <consortium name="The Broad Institute Genome Sequencing Center for Infectious Disease"/>
            <person name="Wu L."/>
            <person name="Ma J."/>
        </authorList>
    </citation>
    <scope>NUCLEOTIDE SEQUENCE [LARGE SCALE GENOMIC DNA]</scope>
    <source>
        <strain evidence="2">JCM 30846</strain>
    </source>
</reference>